<keyword evidence="1" id="KW-0342">GTP-binding</keyword>
<name>A0A7X0F0Q6_9ACTN</name>
<dbReference type="GO" id="GO:0001514">
    <property type="term" value="P:selenocysteine incorporation"/>
    <property type="evidence" value="ECO:0007669"/>
    <property type="project" value="InterPro"/>
</dbReference>
<dbReference type="CDD" id="cd04171">
    <property type="entry name" value="SelB"/>
    <property type="match status" value="1"/>
</dbReference>
<dbReference type="Gene3D" id="2.40.30.10">
    <property type="entry name" value="Translation factors"/>
    <property type="match status" value="1"/>
</dbReference>
<dbReference type="GO" id="GO:0003723">
    <property type="term" value="F:RNA binding"/>
    <property type="evidence" value="ECO:0007669"/>
    <property type="project" value="InterPro"/>
</dbReference>
<dbReference type="InterPro" id="IPR027417">
    <property type="entry name" value="P-loop_NTPase"/>
</dbReference>
<feature type="domain" description="Tr-type G" evidence="2">
    <location>
        <begin position="1"/>
        <end position="165"/>
    </location>
</feature>
<dbReference type="GO" id="GO:0005737">
    <property type="term" value="C:cytoplasm"/>
    <property type="evidence" value="ECO:0007669"/>
    <property type="project" value="InterPro"/>
</dbReference>
<organism evidence="3 4">
    <name type="scientific">Nonomuraea muscovyensis</name>
    <dbReference type="NCBI Taxonomy" id="1124761"/>
    <lineage>
        <taxon>Bacteria</taxon>
        <taxon>Bacillati</taxon>
        <taxon>Actinomycetota</taxon>
        <taxon>Actinomycetes</taxon>
        <taxon>Streptosporangiales</taxon>
        <taxon>Streptosporangiaceae</taxon>
        <taxon>Nonomuraea</taxon>
    </lineage>
</organism>
<sequence>MHVVATAGHVDHGKSTLLRALTGMEPDRWAEERRRGLTIDLGFVWTSDPDVAFVDVPGHERFISNMLAGVGPVPAVLFVVAADGGWQVQSEEHLAVLDTLGVRHGVLAVTRADLADPAPVLAEAAERLGRTSLGGVEAVAVSAVTGQGLPELRAALGRLTAALPVPDPSADVRLWIDRAFTVDGRGVVVTGTLGRGTLRTAQTLEIAGTGDLVEVRGLHSLQVAYEEVRGPARVAVNLRGRAAAGLRRGDALLDPERWAEVGEVDVRLDETHAPAARARVARADGAAARMPGQLIWHIGSAAVPARVRPLGSGTARVTLSRPLPLRLGDRALLRDPGNRDVYGATLLDVRPPALDRRGAARARAAELATLTGAPDGAAELRRRGLMRRADMLAMGATPPGPPVAGDWLADGEHWAGLRGRLLRLVEEHDRAHPEDPGLTPEAVRQALGLPDRALVDALAAGTSLRRRRGRLAAALPVLPERLRGAVAAVRRELAGAPFAAPDAGRLAELGLDARALAIAEAAGALLRVQPGVVLLPGALEEAVRILAGLAQPFTVAQARQAMGTSRRVALAVLQRLDGLGRTRRVDDAHRVILG</sequence>
<dbReference type="InterPro" id="IPR000795">
    <property type="entry name" value="T_Tr_GTP-bd_dom"/>
</dbReference>
<accession>A0A7X0F0Q6</accession>
<evidence type="ECO:0000313" key="4">
    <source>
        <dbReference type="Proteomes" id="UP000583800"/>
    </source>
</evidence>
<dbReference type="GO" id="GO:0005525">
    <property type="term" value="F:GTP binding"/>
    <property type="evidence" value="ECO:0007669"/>
    <property type="project" value="UniProtKB-KW"/>
</dbReference>
<gene>
    <name evidence="3" type="ORF">FHU36_004655</name>
</gene>
<keyword evidence="3" id="KW-0251">Elongation factor</keyword>
<dbReference type="Pfam" id="PF00009">
    <property type="entry name" value="GTP_EFTU"/>
    <property type="match status" value="1"/>
</dbReference>
<keyword evidence="3" id="KW-0648">Protein biosynthesis</keyword>
<keyword evidence="4" id="KW-1185">Reference proteome</keyword>
<dbReference type="PANTHER" id="PTHR43721">
    <property type="entry name" value="ELONGATION FACTOR TU-RELATED"/>
    <property type="match status" value="1"/>
</dbReference>
<dbReference type="InterPro" id="IPR009000">
    <property type="entry name" value="Transl_B-barrel_sf"/>
</dbReference>
<dbReference type="InterPro" id="IPR050055">
    <property type="entry name" value="EF-Tu_GTPase"/>
</dbReference>
<dbReference type="GO" id="GO:0003746">
    <property type="term" value="F:translation elongation factor activity"/>
    <property type="evidence" value="ECO:0007669"/>
    <property type="project" value="UniProtKB-KW"/>
</dbReference>
<dbReference type="AlphaFoldDB" id="A0A7X0F0Q6"/>
<dbReference type="Proteomes" id="UP000583800">
    <property type="component" value="Unassembled WGS sequence"/>
</dbReference>
<reference evidence="3 4" key="1">
    <citation type="submission" date="2020-08" db="EMBL/GenBank/DDBJ databases">
        <title>Sequencing the genomes of 1000 actinobacteria strains.</title>
        <authorList>
            <person name="Klenk H.-P."/>
        </authorList>
    </citation>
    <scope>NUCLEOTIDE SEQUENCE [LARGE SCALE GENOMIC DNA]</scope>
    <source>
        <strain evidence="3 4">DSM 45913</strain>
    </source>
</reference>
<dbReference type="Gene3D" id="3.40.50.300">
    <property type="entry name" value="P-loop containing nucleotide triphosphate hydrolases"/>
    <property type="match status" value="1"/>
</dbReference>
<proteinExistence type="predicted"/>
<protein>
    <submittedName>
        <fullName evidence="3">Selenocysteine-specific elongation factor</fullName>
    </submittedName>
</protein>
<dbReference type="Gene3D" id="1.10.10.10">
    <property type="entry name" value="Winged helix-like DNA-binding domain superfamily/Winged helix DNA-binding domain"/>
    <property type="match status" value="1"/>
</dbReference>
<evidence type="ECO:0000256" key="1">
    <source>
        <dbReference type="ARBA" id="ARBA00023134"/>
    </source>
</evidence>
<dbReference type="SUPFAM" id="SSF46785">
    <property type="entry name" value="Winged helix' DNA-binding domain"/>
    <property type="match status" value="1"/>
</dbReference>
<dbReference type="InterPro" id="IPR015191">
    <property type="entry name" value="SelB_WHD4"/>
</dbReference>
<dbReference type="EMBL" id="JACHJB010000002">
    <property type="protein sequence ID" value="MBB6348110.1"/>
    <property type="molecule type" value="Genomic_DNA"/>
</dbReference>
<dbReference type="PROSITE" id="PS51722">
    <property type="entry name" value="G_TR_2"/>
    <property type="match status" value="1"/>
</dbReference>
<keyword evidence="1" id="KW-0547">Nucleotide-binding</keyword>
<evidence type="ECO:0000313" key="3">
    <source>
        <dbReference type="EMBL" id="MBB6348110.1"/>
    </source>
</evidence>
<dbReference type="InterPro" id="IPR036390">
    <property type="entry name" value="WH_DNA-bd_sf"/>
</dbReference>
<dbReference type="PANTHER" id="PTHR43721:SF22">
    <property type="entry name" value="ELONGATION FACTOR TU, MITOCHONDRIAL"/>
    <property type="match status" value="1"/>
</dbReference>
<evidence type="ECO:0000259" key="2">
    <source>
        <dbReference type="PROSITE" id="PS51722"/>
    </source>
</evidence>
<dbReference type="SUPFAM" id="SSF50447">
    <property type="entry name" value="Translation proteins"/>
    <property type="match status" value="1"/>
</dbReference>
<dbReference type="Pfam" id="PF09107">
    <property type="entry name" value="WHD_3rd_SelB"/>
    <property type="match status" value="1"/>
</dbReference>
<dbReference type="InterPro" id="IPR036388">
    <property type="entry name" value="WH-like_DNA-bd_sf"/>
</dbReference>
<dbReference type="GO" id="GO:0003924">
    <property type="term" value="F:GTPase activity"/>
    <property type="evidence" value="ECO:0007669"/>
    <property type="project" value="InterPro"/>
</dbReference>
<dbReference type="SUPFAM" id="SSF52540">
    <property type="entry name" value="P-loop containing nucleoside triphosphate hydrolases"/>
    <property type="match status" value="1"/>
</dbReference>
<comment type="caution">
    <text evidence="3">The sequence shown here is derived from an EMBL/GenBank/DDBJ whole genome shotgun (WGS) entry which is preliminary data.</text>
</comment>